<dbReference type="SMART" id="SM00448">
    <property type="entry name" value="REC"/>
    <property type="match status" value="1"/>
</dbReference>
<name>A0ABW9XRG7_9BACL</name>
<dbReference type="PROSITE" id="PS01124">
    <property type="entry name" value="HTH_ARAC_FAMILY_2"/>
    <property type="match status" value="1"/>
</dbReference>
<keyword evidence="3" id="KW-0804">Transcription</keyword>
<organism evidence="7 8">
    <name type="scientific">Paenibacillus glycinis</name>
    <dbReference type="NCBI Taxonomy" id="2697035"/>
    <lineage>
        <taxon>Bacteria</taxon>
        <taxon>Bacillati</taxon>
        <taxon>Bacillota</taxon>
        <taxon>Bacilli</taxon>
        <taxon>Bacillales</taxon>
        <taxon>Paenibacillaceae</taxon>
        <taxon>Paenibacillus</taxon>
    </lineage>
</organism>
<keyword evidence="1" id="KW-0805">Transcription regulation</keyword>
<dbReference type="InterPro" id="IPR001789">
    <property type="entry name" value="Sig_transdc_resp-reg_receiver"/>
</dbReference>
<evidence type="ECO:0000259" key="6">
    <source>
        <dbReference type="PROSITE" id="PS50110"/>
    </source>
</evidence>
<feature type="domain" description="Response regulatory" evidence="6">
    <location>
        <begin position="3"/>
        <end position="120"/>
    </location>
</feature>
<keyword evidence="2" id="KW-0238">DNA-binding</keyword>
<dbReference type="Pfam" id="PF00072">
    <property type="entry name" value="Response_reg"/>
    <property type="match status" value="1"/>
</dbReference>
<dbReference type="Pfam" id="PF12833">
    <property type="entry name" value="HTH_18"/>
    <property type="match status" value="1"/>
</dbReference>
<proteinExistence type="predicted"/>
<evidence type="ECO:0000313" key="8">
    <source>
        <dbReference type="Proteomes" id="UP000665561"/>
    </source>
</evidence>
<sequence length="474" mass="53974">MIKAMVVDDEKLVRKGFISMIDWAAYGIVITSEAADGKTAMEQLAGQEVDLLFTDITMPGMDGFELLGHVRKRFPRMKSVVLTCHHEFDYVQEALRLGAIDYIVKTLLDMESVDDVMNRIVDRIRWEESSRAAYSPGSGTEQERVSAGTAIVFFPYDPEQDPSELFRLPFAQRHPIMDLGGIRMAPLPSLGWSPELRRELEGLHAGKWRTALIAGLQDQPLAEVKRALAERLAGHLFYAPEPPDGQPVSIPYEALGAGRPNADAELDALFDRWMSLKWALGAGEWDAFARTIADLRPAPGRLERFALALEREWTGLLLDEEAVRRLYGDRSPRRSWAQWRDWFRLFSDLAQRRMLELSLSREVMASLIQAIQYMRQHAGEKINQSDVALHINMSRSYFSQCFTRFAGQSFGEMLRRLRIERAKTLLLTSDAPVYEIAFMAGFEDDKYFSRVFKERVGLLPSEFRSEGGKTVGRR</sequence>
<accession>A0ABW9XRG7</accession>
<evidence type="ECO:0000313" key="7">
    <source>
        <dbReference type="EMBL" id="NBD25225.1"/>
    </source>
</evidence>
<dbReference type="InterPro" id="IPR018062">
    <property type="entry name" value="HTH_AraC-typ_CS"/>
</dbReference>
<dbReference type="InterPro" id="IPR020449">
    <property type="entry name" value="Tscrpt_reg_AraC-type_HTH"/>
</dbReference>
<dbReference type="PRINTS" id="PR00032">
    <property type="entry name" value="HTHARAC"/>
</dbReference>
<dbReference type="Proteomes" id="UP000665561">
    <property type="component" value="Unassembled WGS sequence"/>
</dbReference>
<keyword evidence="4" id="KW-0597">Phosphoprotein</keyword>
<dbReference type="SUPFAM" id="SSF52172">
    <property type="entry name" value="CheY-like"/>
    <property type="match status" value="1"/>
</dbReference>
<dbReference type="InterPro" id="IPR011006">
    <property type="entry name" value="CheY-like_superfamily"/>
</dbReference>
<dbReference type="PANTHER" id="PTHR43280:SF30">
    <property type="entry name" value="MMSAB OPERON REGULATORY PROTEIN"/>
    <property type="match status" value="1"/>
</dbReference>
<dbReference type="InterPro" id="IPR009057">
    <property type="entry name" value="Homeodomain-like_sf"/>
</dbReference>
<dbReference type="RefSeq" id="WP_161744041.1">
    <property type="nucleotide sequence ID" value="NZ_JAAAMV010000011.1"/>
</dbReference>
<dbReference type="InterPro" id="IPR018060">
    <property type="entry name" value="HTH_AraC"/>
</dbReference>
<evidence type="ECO:0000256" key="4">
    <source>
        <dbReference type="PROSITE-ProRule" id="PRU00169"/>
    </source>
</evidence>
<protein>
    <submittedName>
        <fullName evidence="7">Response regulator</fullName>
    </submittedName>
</protein>
<dbReference type="SMART" id="SM00342">
    <property type="entry name" value="HTH_ARAC"/>
    <property type="match status" value="1"/>
</dbReference>
<evidence type="ECO:0000256" key="3">
    <source>
        <dbReference type="ARBA" id="ARBA00023163"/>
    </source>
</evidence>
<gene>
    <name evidence="7" type="ORF">GT019_15180</name>
</gene>
<feature type="domain" description="HTH araC/xylS-type" evidence="5">
    <location>
        <begin position="368"/>
        <end position="466"/>
    </location>
</feature>
<comment type="caution">
    <text evidence="7">The sequence shown here is derived from an EMBL/GenBank/DDBJ whole genome shotgun (WGS) entry which is preliminary data.</text>
</comment>
<dbReference type="CDD" id="cd17536">
    <property type="entry name" value="REC_YesN-like"/>
    <property type="match status" value="1"/>
</dbReference>
<dbReference type="PROSITE" id="PS00041">
    <property type="entry name" value="HTH_ARAC_FAMILY_1"/>
    <property type="match status" value="1"/>
</dbReference>
<evidence type="ECO:0000256" key="2">
    <source>
        <dbReference type="ARBA" id="ARBA00023125"/>
    </source>
</evidence>
<dbReference type="PROSITE" id="PS50110">
    <property type="entry name" value="RESPONSE_REGULATORY"/>
    <property type="match status" value="1"/>
</dbReference>
<feature type="modified residue" description="4-aspartylphosphate" evidence="4">
    <location>
        <position position="55"/>
    </location>
</feature>
<dbReference type="PANTHER" id="PTHR43280">
    <property type="entry name" value="ARAC-FAMILY TRANSCRIPTIONAL REGULATOR"/>
    <property type="match status" value="1"/>
</dbReference>
<dbReference type="SUPFAM" id="SSF46689">
    <property type="entry name" value="Homeodomain-like"/>
    <property type="match status" value="2"/>
</dbReference>
<keyword evidence="8" id="KW-1185">Reference proteome</keyword>
<dbReference type="Gene3D" id="1.10.10.60">
    <property type="entry name" value="Homeodomain-like"/>
    <property type="match status" value="2"/>
</dbReference>
<evidence type="ECO:0000259" key="5">
    <source>
        <dbReference type="PROSITE" id="PS01124"/>
    </source>
</evidence>
<evidence type="ECO:0000256" key="1">
    <source>
        <dbReference type="ARBA" id="ARBA00023015"/>
    </source>
</evidence>
<dbReference type="Gene3D" id="3.40.50.2300">
    <property type="match status" value="1"/>
</dbReference>
<dbReference type="EMBL" id="JAAAMV010000011">
    <property type="protein sequence ID" value="NBD25225.1"/>
    <property type="molecule type" value="Genomic_DNA"/>
</dbReference>
<reference evidence="7 8" key="1">
    <citation type="submission" date="2020-01" db="EMBL/GenBank/DDBJ databases">
        <title>Paenibacillus soybeanensis sp. nov. isolated from the nodules of soybean (Glycine max(L.) Merr).</title>
        <authorList>
            <person name="Wang H."/>
        </authorList>
    </citation>
    <scope>NUCLEOTIDE SEQUENCE [LARGE SCALE GENOMIC DNA]</scope>
    <source>
        <strain evidence="7 8">T1</strain>
    </source>
</reference>